<dbReference type="PANTHER" id="PTHR33928">
    <property type="entry name" value="POLYGALACTURONASE QRT3"/>
    <property type="match status" value="1"/>
</dbReference>
<dbReference type="InterPro" id="IPR039279">
    <property type="entry name" value="QRT3-like"/>
</dbReference>
<feature type="compositionally biased region" description="Acidic residues" evidence="1">
    <location>
        <begin position="1432"/>
        <end position="1451"/>
    </location>
</feature>
<organism evidence="3 4">
    <name type="scientific">Cladorrhinum samala</name>
    <dbReference type="NCBI Taxonomy" id="585594"/>
    <lineage>
        <taxon>Eukaryota</taxon>
        <taxon>Fungi</taxon>
        <taxon>Dikarya</taxon>
        <taxon>Ascomycota</taxon>
        <taxon>Pezizomycotina</taxon>
        <taxon>Sordariomycetes</taxon>
        <taxon>Sordariomycetidae</taxon>
        <taxon>Sordariales</taxon>
        <taxon>Podosporaceae</taxon>
        <taxon>Cladorrhinum</taxon>
    </lineage>
</organism>
<dbReference type="InterPro" id="IPR024535">
    <property type="entry name" value="RHGA/B-epi-like_pectate_lyase"/>
</dbReference>
<dbReference type="CDD" id="cd00306">
    <property type="entry name" value="Peptidases_S8_S53"/>
    <property type="match status" value="1"/>
</dbReference>
<name>A0AAV9HUU7_9PEZI</name>
<evidence type="ECO:0000256" key="1">
    <source>
        <dbReference type="SAM" id="MobiDB-lite"/>
    </source>
</evidence>
<feature type="region of interest" description="Disordered" evidence="1">
    <location>
        <begin position="1289"/>
        <end position="1316"/>
    </location>
</feature>
<dbReference type="Gene3D" id="2.160.20.10">
    <property type="entry name" value="Single-stranded right-handed beta-helix, Pectin lyase-like"/>
    <property type="match status" value="2"/>
</dbReference>
<evidence type="ECO:0000313" key="4">
    <source>
        <dbReference type="Proteomes" id="UP001321749"/>
    </source>
</evidence>
<dbReference type="InterPro" id="IPR012334">
    <property type="entry name" value="Pectin_lyas_fold"/>
</dbReference>
<dbReference type="Proteomes" id="UP001321749">
    <property type="component" value="Unassembled WGS sequence"/>
</dbReference>
<dbReference type="InterPro" id="IPR011050">
    <property type="entry name" value="Pectin_lyase_fold/virulence"/>
</dbReference>
<feature type="region of interest" description="Disordered" evidence="1">
    <location>
        <begin position="2139"/>
        <end position="2217"/>
    </location>
</feature>
<dbReference type="InterPro" id="IPR036852">
    <property type="entry name" value="Peptidase_S8/S53_dom_sf"/>
</dbReference>
<dbReference type="PANTHER" id="PTHR33928:SF2">
    <property type="entry name" value="PECTATE LYASE SUPERFAMILY PROTEIN DOMAIN-CONTAINING PROTEIN-RELATED"/>
    <property type="match status" value="1"/>
</dbReference>
<dbReference type="Gene3D" id="3.40.50.200">
    <property type="entry name" value="Peptidase S8/S53 domain"/>
    <property type="match status" value="1"/>
</dbReference>
<feature type="domain" description="Rhamnogalacturonase A/B/Epimerase-like pectate lyase" evidence="2">
    <location>
        <begin position="513"/>
        <end position="578"/>
    </location>
</feature>
<dbReference type="GO" id="GO:0004252">
    <property type="term" value="F:serine-type endopeptidase activity"/>
    <property type="evidence" value="ECO:0007669"/>
    <property type="project" value="InterPro"/>
</dbReference>
<dbReference type="EMBL" id="MU864962">
    <property type="protein sequence ID" value="KAK4463252.1"/>
    <property type="molecule type" value="Genomic_DNA"/>
</dbReference>
<sequence length="2393" mass="259860">MISTNHVNFLAHTGLRTELKSQSVRGKHHYSGSTPKSGQCLARMQRFCCQFTVLVSRSRQTPFWGWWEAGELEPCGGERQHSVEATGIFDNQSVRGDEVHTTSVGFNNTNNQNPFWLTALGPKGKMPYAGENYVFYRSVLNYGADNSGSTDAAAAINAAIQDGNRCGPECGNTFVLGALIYFPPGTYKICSPIVQYYFTQFVGDPQDRPIIKGCRDFEGAALIDVNPYLSNASYPDGTGINWYLNQNQFFRQIRNFVLDLTEIQADTIVQGGQKMVPTGIHWQVSQACSLHNILFRMPVADSSSATAPPNHVGIFTDNGSGGFVSDLEFEGGAVGWRVGSQQYTATSLRFRNCITAVEMTWNWGFNWHKVEIDGGSTAFNISGRSGINHDGQGTGSVSIIDSTIRNVPIAILTSNRAVGRPNVVIDNTVFTNVGAIVVVESGEVLLQGGTSTSTIDLWASGRRYLGGSGEFAVGLVSNRRTKPQALLDGSGKLFTRLRPQYEDLPLSSFLVATEHGCMNDGTADNTAAINVFLQKAADAGLVAYFPAGIYSVQGTVLFPTGSRIQGSGWSQIQATGSYFSDMQNPKVVVRVGEVGDVGIMEISDMLFTVKGATAGAIMMEWNVHESSPGSAGLWDSHIRIGGGIGTDLDNANCPKFSHKDACICASLLLHVAKHASGYFENFWAWIADHDNDMRLEGQLNSSSTQISLFGARGVLVESQGPVWMYGSGSEHALFYQYQLLGAKNVYLGHIQTESPYFQPDPLVPGPMANALTKLPGDPDWSDCNTDVCKMAWAVRILDSEGVLVHSAGMYSWFNNYGQACVDSDSCQERILQVHDSKGLSIFNIFTKGVREIATGDSKNSSIQLADGNQQGYTSEISLWFPEEGHPGGDTIYVGPEIYKSATAQCPKVPCTLVMPPKTLPNPTTISVAPFTTELEVGASQGGPFLVITTTVIITVAPVVTNVISVSNVELTQREGTQGALIWLTPSVVLPPASVVLTRPDGVVTTRTVTLPPWPQISHCVPTTTFTVPIGTGNQYTPTGVFFNCPPNTHYVPEYNAVITLIGCDESRGGTWMEWTCPPTATVQIDEPTSIDFALGCTRFTGTSVPTPTITGFPPGFALEYTSEAGDGDDDANTSGCKLWFFWICIRWPGIQINGWVWPHIPGPIVIIGPPKINWPVGFTEIPEPPGPWPPITFGVDGKPTFPTQQPTNCQTEEAEMCSTSTFISTTVVSGTTSTVTSSATTTCETIRGCIVTDGNYDTTSMTGAGGCEATSSVPGPRAVFETQLLPTAASSPRSVAGETAHKDINSSRNSTSKRTRKLNRRIIYEPPEEGRDHTIIWVRYPEEEDSVARIRAFLESEDNSPGLPEHKTYGYYKQVVANGADESGADWVILFFVERMKTCHIKALQRMKYDVAEAYGIYGNNQKAADWADGGSDSEWDSDEDDSEMAEESDAGSDASRIQLSNSKVDGDDPNMATRIGPRRYWELSQVAVAPGEKWDSIWQKDMTWHKMWYDAHESFGEGQTIFIFEDGYWSKNPDLWDERDNILPYRLKRPPIRSLPEFEWTKLPQLSSPPDLQHGTGMVSKAVGWELGLAKKAQVIMVTGETTPPADGLNRIYERHLERWVRIYNEVKAMYKADPTQRGKIIVSCSHIYIDRMDNRAIKLIMVRRLYEIMKRLEDLDVVIVATSHNNWKRAGDDLRGIPLRFADPYNDARNRIDSMIGVAGTDALGRLGRHSPYAEWLAIAPAYLVYEAAFEQSLAVNSIGNSQATAMMAGIIAYWRGLPDIKNGWAEELKKPLNVKKLVMYMHRIIEEKNLPPHLDASQVIIPKDHFPDQSRWDLPRVPLIWTGVHNRRDCLIYPDAHPSCPQGKIEDLEPWGAGCIVEPSSAGSGASKRDHAGAGAPVCVVRPSPADNSGNPNDQGSQDGLAHGPDAIGEPITFSLSPAQATCVPGSPGCGELCTDFYCHSNSTQPTGAFPPDHYDPEDPRHRPISTAPVVATTTSATVISTPPCASYMTTSVCNGAGAQGICITSSVCATPASSSASKPPPPPNPIWTVPISVDPPAVTTHYSVPYSGPGCMSYTSTSTCETVNTEGKVVCLSGNICVPTPPPCPIWPVISNSVNDAAVIPHLAAITTATLPAVTKTHRQTSEPKETVTYNPHKISFDDNSFHVKPTPNSSRQQVKVHLDDGPSSGTTECSNCGTYPSSPPPPPLPPSPSPTECMPAHAAGGVGLTKSCDDFKACAAESCPKPTPEPDPDRGPGPGCLLKVQVEIEAGPVTTRATLRVYKSDDLVCDFSIICRTPDSPWCLYEASEKVMPIPCKGGRGEIRKWGNSLAGYTFYDAELGSEFWGYVGEYGTPGGYRVCQAEEEGKGKGKGSGEDDEWGFCRWSHWMDGGC</sequence>
<comment type="caution">
    <text evidence="3">The sequence shown here is derived from an EMBL/GenBank/DDBJ whole genome shotgun (WGS) entry which is preliminary data.</text>
</comment>
<keyword evidence="4" id="KW-1185">Reference proteome</keyword>
<protein>
    <submittedName>
        <fullName evidence="3">Glucan 1,3-beta-glucosidase</fullName>
    </submittedName>
</protein>
<accession>A0AAV9HUU7</accession>
<reference evidence="3" key="2">
    <citation type="submission" date="2023-06" db="EMBL/GenBank/DDBJ databases">
        <authorList>
            <consortium name="Lawrence Berkeley National Laboratory"/>
            <person name="Mondo S.J."/>
            <person name="Hensen N."/>
            <person name="Bonometti L."/>
            <person name="Westerberg I."/>
            <person name="Brannstrom I.O."/>
            <person name="Guillou S."/>
            <person name="Cros-Aarteil S."/>
            <person name="Calhoun S."/>
            <person name="Haridas S."/>
            <person name="Kuo A."/>
            <person name="Pangilinan J."/>
            <person name="Riley R."/>
            <person name="Labutti K."/>
            <person name="Andreopoulos B."/>
            <person name="Lipzen A."/>
            <person name="Chen C."/>
            <person name="Yanf M."/>
            <person name="Daum C."/>
            <person name="Ng V."/>
            <person name="Clum A."/>
            <person name="Steindorff A."/>
            <person name="Ohm R."/>
            <person name="Martin F."/>
            <person name="Silar P."/>
            <person name="Natvig D."/>
            <person name="Lalanne C."/>
            <person name="Gautier V."/>
            <person name="Ament-Velasquez S.L."/>
            <person name="Kruys A."/>
            <person name="Hutchinson M.I."/>
            <person name="Powell A.J."/>
            <person name="Barry K."/>
            <person name="Miller A.N."/>
            <person name="Grigoriev I.V."/>
            <person name="Debuchy R."/>
            <person name="Gladieux P."/>
            <person name="Thoren M.H."/>
            <person name="Johannesson H."/>
        </authorList>
    </citation>
    <scope>NUCLEOTIDE SEQUENCE</scope>
    <source>
        <strain evidence="3">PSN324</strain>
    </source>
</reference>
<proteinExistence type="predicted"/>
<evidence type="ECO:0000313" key="3">
    <source>
        <dbReference type="EMBL" id="KAK4463252.1"/>
    </source>
</evidence>
<feature type="compositionally biased region" description="Polar residues" evidence="1">
    <location>
        <begin position="2188"/>
        <end position="2200"/>
    </location>
</feature>
<feature type="compositionally biased region" description="Pro residues" evidence="1">
    <location>
        <begin position="2202"/>
        <end position="2214"/>
    </location>
</feature>
<evidence type="ECO:0000259" key="2">
    <source>
        <dbReference type="Pfam" id="PF12708"/>
    </source>
</evidence>
<feature type="compositionally biased region" description="Polar residues" evidence="1">
    <location>
        <begin position="1909"/>
        <end position="1921"/>
    </location>
</feature>
<dbReference type="Pfam" id="PF12708">
    <property type="entry name" value="Pect-lyase_RHGA_epim"/>
    <property type="match status" value="2"/>
</dbReference>
<feature type="domain" description="Rhamnogalacturonase A/B/Epimerase-like pectate lyase" evidence="2">
    <location>
        <begin position="136"/>
        <end position="377"/>
    </location>
</feature>
<feature type="region of interest" description="Disordered" evidence="1">
    <location>
        <begin position="1426"/>
        <end position="1472"/>
    </location>
</feature>
<dbReference type="SUPFAM" id="SSF51126">
    <property type="entry name" value="Pectin lyase-like"/>
    <property type="match status" value="2"/>
</dbReference>
<dbReference type="GO" id="GO:0006508">
    <property type="term" value="P:proteolysis"/>
    <property type="evidence" value="ECO:0007669"/>
    <property type="project" value="InterPro"/>
</dbReference>
<reference evidence="3" key="1">
    <citation type="journal article" date="2023" name="Mol. Phylogenet. Evol.">
        <title>Genome-scale phylogeny and comparative genomics of the fungal order Sordariales.</title>
        <authorList>
            <person name="Hensen N."/>
            <person name="Bonometti L."/>
            <person name="Westerberg I."/>
            <person name="Brannstrom I.O."/>
            <person name="Guillou S."/>
            <person name="Cros-Aarteil S."/>
            <person name="Calhoun S."/>
            <person name="Haridas S."/>
            <person name="Kuo A."/>
            <person name="Mondo S."/>
            <person name="Pangilinan J."/>
            <person name="Riley R."/>
            <person name="LaButti K."/>
            <person name="Andreopoulos B."/>
            <person name="Lipzen A."/>
            <person name="Chen C."/>
            <person name="Yan M."/>
            <person name="Daum C."/>
            <person name="Ng V."/>
            <person name="Clum A."/>
            <person name="Steindorff A."/>
            <person name="Ohm R.A."/>
            <person name="Martin F."/>
            <person name="Silar P."/>
            <person name="Natvig D.O."/>
            <person name="Lalanne C."/>
            <person name="Gautier V."/>
            <person name="Ament-Velasquez S.L."/>
            <person name="Kruys A."/>
            <person name="Hutchinson M.I."/>
            <person name="Powell A.J."/>
            <person name="Barry K."/>
            <person name="Miller A.N."/>
            <person name="Grigoriev I.V."/>
            <person name="Debuchy R."/>
            <person name="Gladieux P."/>
            <person name="Hiltunen Thoren M."/>
            <person name="Johannesson H."/>
        </authorList>
    </citation>
    <scope>NUCLEOTIDE SEQUENCE</scope>
    <source>
        <strain evidence="3">PSN324</strain>
    </source>
</reference>
<dbReference type="GO" id="GO:0004650">
    <property type="term" value="F:polygalacturonase activity"/>
    <property type="evidence" value="ECO:0007669"/>
    <property type="project" value="InterPro"/>
</dbReference>
<feature type="region of interest" description="Disordered" evidence="1">
    <location>
        <begin position="1883"/>
        <end position="1933"/>
    </location>
</feature>
<dbReference type="SUPFAM" id="SSF52743">
    <property type="entry name" value="Subtilisin-like"/>
    <property type="match status" value="1"/>
</dbReference>
<dbReference type="CDD" id="cd23668">
    <property type="entry name" value="GH55_beta13glucanase-like"/>
    <property type="match status" value="1"/>
</dbReference>
<gene>
    <name evidence="3" type="ORF">QBC42DRAFT_325001</name>
</gene>